<sequence>MKKNIYSILRGKFLISDDSFKNWRIIIFISFLAIIMIASSHSADQKVYEIANLTNEVKELRSAFVDKRGKLMQLKKESFVEAEMKEKGIGISLNPPTKIIVKSSKSVK</sequence>
<dbReference type="Proteomes" id="UP000199492">
    <property type="component" value="Unassembled WGS sequence"/>
</dbReference>
<evidence type="ECO:0000256" key="1">
    <source>
        <dbReference type="SAM" id="Coils"/>
    </source>
</evidence>
<dbReference type="OrthoDB" id="1132266at2"/>
<dbReference type="STRING" id="262004.SAMN04489796_1011141"/>
<protein>
    <recommendedName>
        <fullName evidence="4">S-adenosyl-methyltransferase</fullName>
    </recommendedName>
</protein>
<dbReference type="EMBL" id="FNCZ01000001">
    <property type="protein sequence ID" value="SDH00278.1"/>
    <property type="molecule type" value="Genomic_DNA"/>
</dbReference>
<organism evidence="2 3">
    <name type="scientific">Winogradskyella thalassocola</name>
    <dbReference type="NCBI Taxonomy" id="262004"/>
    <lineage>
        <taxon>Bacteria</taxon>
        <taxon>Pseudomonadati</taxon>
        <taxon>Bacteroidota</taxon>
        <taxon>Flavobacteriia</taxon>
        <taxon>Flavobacteriales</taxon>
        <taxon>Flavobacteriaceae</taxon>
        <taxon>Winogradskyella</taxon>
    </lineage>
</organism>
<gene>
    <name evidence="2" type="ORF">SAMN04489796_1011141</name>
</gene>
<feature type="coiled-coil region" evidence="1">
    <location>
        <begin position="43"/>
        <end position="77"/>
    </location>
</feature>
<evidence type="ECO:0000313" key="2">
    <source>
        <dbReference type="EMBL" id="SDH00278.1"/>
    </source>
</evidence>
<evidence type="ECO:0000313" key="3">
    <source>
        <dbReference type="Proteomes" id="UP000199492"/>
    </source>
</evidence>
<name>A0A1G7YUT7_9FLAO</name>
<dbReference type="AlphaFoldDB" id="A0A1G7YUT7"/>
<dbReference type="Pfam" id="PF19579">
    <property type="entry name" value="FtsL_2"/>
    <property type="match status" value="1"/>
</dbReference>
<keyword evidence="3" id="KW-1185">Reference proteome</keyword>
<dbReference type="InterPro" id="IPR045755">
    <property type="entry name" value="FtsL-like"/>
</dbReference>
<evidence type="ECO:0008006" key="4">
    <source>
        <dbReference type="Google" id="ProtNLM"/>
    </source>
</evidence>
<dbReference type="RefSeq" id="WP_092466583.1">
    <property type="nucleotide sequence ID" value="NZ_FNCZ01000001.1"/>
</dbReference>
<keyword evidence="1" id="KW-0175">Coiled coil</keyword>
<proteinExistence type="predicted"/>
<accession>A0A1G7YUT7</accession>
<reference evidence="3" key="1">
    <citation type="submission" date="2016-10" db="EMBL/GenBank/DDBJ databases">
        <authorList>
            <person name="Varghese N."/>
            <person name="Submissions S."/>
        </authorList>
    </citation>
    <scope>NUCLEOTIDE SEQUENCE [LARGE SCALE GENOMIC DNA]</scope>
    <source>
        <strain evidence="3">DSM 15363</strain>
    </source>
</reference>